<dbReference type="SMART" id="SM00091">
    <property type="entry name" value="PAS"/>
    <property type="match status" value="1"/>
</dbReference>
<protein>
    <submittedName>
        <fullName evidence="3">PAS domain S-box-containing protein/diguanylate cyclase (GGDEF)-like protein</fullName>
    </submittedName>
</protein>
<dbReference type="CDD" id="cd01948">
    <property type="entry name" value="EAL"/>
    <property type="match status" value="1"/>
</dbReference>
<dbReference type="NCBIfam" id="TIGR00229">
    <property type="entry name" value="sensory_box"/>
    <property type="match status" value="1"/>
</dbReference>
<dbReference type="Pfam" id="PF00990">
    <property type="entry name" value="GGDEF"/>
    <property type="match status" value="1"/>
</dbReference>
<dbReference type="CDD" id="cd01949">
    <property type="entry name" value="GGDEF"/>
    <property type="match status" value="1"/>
</dbReference>
<dbReference type="SMART" id="SM00052">
    <property type="entry name" value="EAL"/>
    <property type="match status" value="1"/>
</dbReference>
<dbReference type="InterPro" id="IPR035919">
    <property type="entry name" value="EAL_sf"/>
</dbReference>
<dbReference type="CDD" id="cd00130">
    <property type="entry name" value="PAS"/>
    <property type="match status" value="1"/>
</dbReference>
<dbReference type="RefSeq" id="WP_132542369.1">
    <property type="nucleotide sequence ID" value="NZ_SLWY01000010.1"/>
</dbReference>
<dbReference type="Gene3D" id="3.20.20.450">
    <property type="entry name" value="EAL domain"/>
    <property type="match status" value="1"/>
</dbReference>
<reference evidence="3 4" key="1">
    <citation type="submission" date="2019-03" db="EMBL/GenBank/DDBJ databases">
        <title>Genomic Encyclopedia of Type Strains, Phase IV (KMG-IV): sequencing the most valuable type-strain genomes for metagenomic binning, comparative biology and taxonomic classification.</title>
        <authorList>
            <person name="Goeker M."/>
        </authorList>
    </citation>
    <scope>NUCLEOTIDE SEQUENCE [LARGE SCALE GENOMIC DNA]</scope>
    <source>
        <strain evidence="3 4">DSM 25287</strain>
    </source>
</reference>
<evidence type="ECO:0000313" key="4">
    <source>
        <dbReference type="Proteomes" id="UP000295765"/>
    </source>
</evidence>
<dbReference type="InterPro" id="IPR052155">
    <property type="entry name" value="Biofilm_reg_signaling"/>
</dbReference>
<keyword evidence="4" id="KW-1185">Reference proteome</keyword>
<dbReference type="SUPFAM" id="SSF55785">
    <property type="entry name" value="PYP-like sensor domain (PAS domain)"/>
    <property type="match status" value="1"/>
</dbReference>
<organism evidence="3 4">
    <name type="scientific">Plasticicumulans lactativorans</name>
    <dbReference type="NCBI Taxonomy" id="1133106"/>
    <lineage>
        <taxon>Bacteria</taxon>
        <taxon>Pseudomonadati</taxon>
        <taxon>Pseudomonadota</taxon>
        <taxon>Gammaproteobacteria</taxon>
        <taxon>Candidatus Competibacteraceae</taxon>
        <taxon>Plasticicumulans</taxon>
    </lineage>
</organism>
<dbReference type="PANTHER" id="PTHR44757:SF2">
    <property type="entry name" value="BIOFILM ARCHITECTURE MAINTENANCE PROTEIN MBAA"/>
    <property type="match status" value="1"/>
</dbReference>
<dbReference type="OrthoDB" id="7052318at2"/>
<dbReference type="PROSITE" id="PS50883">
    <property type="entry name" value="EAL"/>
    <property type="match status" value="1"/>
</dbReference>
<dbReference type="Pfam" id="PF13188">
    <property type="entry name" value="PAS_8"/>
    <property type="match status" value="1"/>
</dbReference>
<dbReference type="InterPro" id="IPR001633">
    <property type="entry name" value="EAL_dom"/>
</dbReference>
<dbReference type="PANTHER" id="PTHR44757">
    <property type="entry name" value="DIGUANYLATE CYCLASE DGCP"/>
    <property type="match status" value="1"/>
</dbReference>
<dbReference type="SMART" id="SM00267">
    <property type="entry name" value="GGDEF"/>
    <property type="match status" value="1"/>
</dbReference>
<dbReference type="PROSITE" id="PS50887">
    <property type="entry name" value="GGDEF"/>
    <property type="match status" value="1"/>
</dbReference>
<evidence type="ECO:0000259" key="1">
    <source>
        <dbReference type="PROSITE" id="PS50883"/>
    </source>
</evidence>
<dbReference type="AlphaFoldDB" id="A0A4R2L747"/>
<name>A0A4R2L747_9GAMM</name>
<feature type="domain" description="GGDEF" evidence="2">
    <location>
        <begin position="304"/>
        <end position="437"/>
    </location>
</feature>
<dbReference type="Proteomes" id="UP000295765">
    <property type="component" value="Unassembled WGS sequence"/>
</dbReference>
<sequence length="700" mass="77031">MLIDAAIRLLIVDHPRHDVQPILRPLRGASYLVRHWQADRLDDLQRLIDEQPLDLIVVRPGEGLPRVEDVRDSVDGAFKDIPIIAVIENLESAVAARLLGAGADRIAALSIPTSLPMVARLELNRLEQRRQARRWEGLYRESEARAQALLEGARDAVAYIHEGAHVYANPAYRELFGYGDNMVGCTLVDLIDRADRDALKAYLRQVDQPPHDATGKAPAAEWIDLRAHRADGGNVDIRLCATPSRMNEEPCLQLLLRRSDEDSELRSRLQYVAEHDPVTGFYNRHSFTERLTRLRTHALTSGQSGGAVLYVLLTEYRNIAQSLGLEAVDTLLRAVAEAVLRLLGPDDLVARFADATFTVYTPAAGRAAALELGERLCRSIGERSVAVESRLISTRACAGVCLLGDAAHSPTQIIAFADRACEQARQLGPGQVQVYAPINPDRDSAARRDALLRELRAAMVERRLEAHYEPVASLAGDARQRYRVRLFAPDAAGAPLDLGELVPLAEARGVMRQIDRWLIATALRAAAGAGGKHGELVLFLGLSSNSITDADFPAWLGQHLAEVQVPGRTLVLEIAEESVEPYLVDLLRLRKQLAPLDCALALHHCGRHGDSQRYLEHLRPSYVELDMDSVDRAGNDKDLRRDLEGLVHGAQALGAQVIAVDVTSPSRLANAWGFGIDHVQGPVVQAASPRLDFDFQQFVL</sequence>
<dbReference type="Gene3D" id="3.30.450.20">
    <property type="entry name" value="PAS domain"/>
    <property type="match status" value="1"/>
</dbReference>
<comment type="caution">
    <text evidence="3">The sequence shown here is derived from an EMBL/GenBank/DDBJ whole genome shotgun (WGS) entry which is preliminary data.</text>
</comment>
<evidence type="ECO:0000313" key="3">
    <source>
        <dbReference type="EMBL" id="TCO81117.1"/>
    </source>
</evidence>
<dbReference type="InterPro" id="IPR043128">
    <property type="entry name" value="Rev_trsase/Diguanyl_cyclase"/>
</dbReference>
<dbReference type="InterPro" id="IPR035965">
    <property type="entry name" value="PAS-like_dom_sf"/>
</dbReference>
<dbReference type="Pfam" id="PF00563">
    <property type="entry name" value="EAL"/>
    <property type="match status" value="1"/>
</dbReference>
<dbReference type="NCBIfam" id="TIGR00254">
    <property type="entry name" value="GGDEF"/>
    <property type="match status" value="1"/>
</dbReference>
<dbReference type="SUPFAM" id="SSF55073">
    <property type="entry name" value="Nucleotide cyclase"/>
    <property type="match status" value="1"/>
</dbReference>
<dbReference type="EMBL" id="SLWY01000010">
    <property type="protein sequence ID" value="TCO81117.1"/>
    <property type="molecule type" value="Genomic_DNA"/>
</dbReference>
<dbReference type="Gene3D" id="3.30.70.270">
    <property type="match status" value="1"/>
</dbReference>
<dbReference type="InterPro" id="IPR029787">
    <property type="entry name" value="Nucleotide_cyclase"/>
</dbReference>
<feature type="domain" description="EAL" evidence="1">
    <location>
        <begin position="448"/>
        <end position="700"/>
    </location>
</feature>
<proteinExistence type="predicted"/>
<dbReference type="InterPro" id="IPR000160">
    <property type="entry name" value="GGDEF_dom"/>
</dbReference>
<dbReference type="InterPro" id="IPR000014">
    <property type="entry name" value="PAS"/>
</dbReference>
<evidence type="ECO:0000259" key="2">
    <source>
        <dbReference type="PROSITE" id="PS50887"/>
    </source>
</evidence>
<accession>A0A4R2L747</accession>
<dbReference type="SUPFAM" id="SSF141868">
    <property type="entry name" value="EAL domain-like"/>
    <property type="match status" value="1"/>
</dbReference>
<gene>
    <name evidence="3" type="ORF">EV699_110143</name>
</gene>